<feature type="transmembrane region" description="Helical" evidence="6">
    <location>
        <begin position="152"/>
        <end position="170"/>
    </location>
</feature>
<feature type="transmembrane region" description="Helical" evidence="6">
    <location>
        <begin position="274"/>
        <end position="294"/>
    </location>
</feature>
<evidence type="ECO:0000313" key="8">
    <source>
        <dbReference type="EMBL" id="ARX82717.1"/>
    </source>
</evidence>
<feature type="transmembrane region" description="Helical" evidence="6">
    <location>
        <begin position="64"/>
        <end position="86"/>
    </location>
</feature>
<dbReference type="SUPFAM" id="SSF103473">
    <property type="entry name" value="MFS general substrate transporter"/>
    <property type="match status" value="1"/>
</dbReference>
<evidence type="ECO:0000256" key="3">
    <source>
        <dbReference type="ARBA" id="ARBA00022989"/>
    </source>
</evidence>
<evidence type="ECO:0000256" key="1">
    <source>
        <dbReference type="ARBA" id="ARBA00004651"/>
    </source>
</evidence>
<reference evidence="8 9" key="1">
    <citation type="submission" date="2017-05" db="EMBL/GenBank/DDBJ databases">
        <title>Streptomyces alboflavus Genome sequencing and assembly.</title>
        <authorList>
            <person name="Wang Y."/>
            <person name="Du B."/>
            <person name="Ding Y."/>
            <person name="Liu H."/>
            <person name="Hou Q."/>
            <person name="Liu K."/>
            <person name="Wang C."/>
            <person name="Yao L."/>
        </authorList>
    </citation>
    <scope>NUCLEOTIDE SEQUENCE [LARGE SCALE GENOMIC DNA]</scope>
    <source>
        <strain evidence="8 9">MDJK44</strain>
    </source>
</reference>
<keyword evidence="9" id="KW-1185">Reference proteome</keyword>
<feature type="transmembrane region" description="Helical" evidence="6">
    <location>
        <begin position="399"/>
        <end position="417"/>
    </location>
</feature>
<feature type="transmembrane region" description="Helical" evidence="6">
    <location>
        <begin position="369"/>
        <end position="393"/>
    </location>
</feature>
<dbReference type="OrthoDB" id="9776171at2"/>
<evidence type="ECO:0000256" key="5">
    <source>
        <dbReference type="SAM" id="MobiDB-lite"/>
    </source>
</evidence>
<dbReference type="GO" id="GO:0022857">
    <property type="term" value="F:transmembrane transporter activity"/>
    <property type="evidence" value="ECO:0007669"/>
    <property type="project" value="InterPro"/>
</dbReference>
<proteinExistence type="predicted"/>
<feature type="transmembrane region" description="Helical" evidence="6">
    <location>
        <begin position="247"/>
        <end position="268"/>
    </location>
</feature>
<dbReference type="Gene3D" id="1.20.1250.20">
    <property type="entry name" value="MFS general substrate transporter like domains"/>
    <property type="match status" value="1"/>
</dbReference>
<feature type="transmembrane region" description="Helical" evidence="6">
    <location>
        <begin position="306"/>
        <end position="324"/>
    </location>
</feature>
<dbReference type="GO" id="GO:0005886">
    <property type="term" value="C:plasma membrane"/>
    <property type="evidence" value="ECO:0007669"/>
    <property type="project" value="UniProtKB-SubCell"/>
</dbReference>
<dbReference type="EMBL" id="CP021748">
    <property type="protein sequence ID" value="ARX82717.1"/>
    <property type="molecule type" value="Genomic_DNA"/>
</dbReference>
<name>A0A1Z1W8H2_9ACTN</name>
<feature type="domain" description="Major facilitator superfamily (MFS) profile" evidence="7">
    <location>
        <begin position="26"/>
        <end position="423"/>
    </location>
</feature>
<comment type="subcellular location">
    <subcellularLocation>
        <location evidence="1">Cell membrane</location>
        <topology evidence="1">Multi-pass membrane protein</topology>
    </subcellularLocation>
</comment>
<dbReference type="InterPro" id="IPR020846">
    <property type="entry name" value="MFS_dom"/>
</dbReference>
<sequence>MVISPSPSSSPSPVTVEQLPALRRRITAVLIASQILGGLGVAVGIALAAVLAKEVSGTESLSGLAPTATVAGTALLSVPLAALMTARGRRPGLVLAYLIGALGATVVVVAAAVENFPLLLVGMAGFGAASSANLQARFAAADLAEPGARARAISNVVWATTIGAVLGPNIAAPAGRSVSGIGIPKEAGPFVWAAGIFLISAVVVALLLRPDPLLTARALEPADDQSAAGRSLRAGFAAVAASPQARLALVTVAIAHTAMVSIMSMTPVDLGHHGASIDLIGLVISGHIAGMYAFSPVMGRLADRIGRLAVIALSVSLLACAALLSGTAGSNHGQTAAGLFVLGLGWSAGLVAGSALLTDSVPQPARAAAQGLSDLTMNTAAGVGGALAGLIVARASYGWLNLIAALLLLPLATFALFTRGPGRTGVETAAGVEAGTEVGAGDGTGARAEDGTGTRAGAGIVAEDVPKD</sequence>
<dbReference type="Pfam" id="PF07690">
    <property type="entry name" value="MFS_1"/>
    <property type="match status" value="1"/>
</dbReference>
<keyword evidence="3 6" id="KW-1133">Transmembrane helix</keyword>
<evidence type="ECO:0000313" key="9">
    <source>
        <dbReference type="Proteomes" id="UP000195880"/>
    </source>
</evidence>
<feature type="transmembrane region" description="Helical" evidence="6">
    <location>
        <begin position="119"/>
        <end position="140"/>
    </location>
</feature>
<dbReference type="Proteomes" id="UP000195880">
    <property type="component" value="Chromosome"/>
</dbReference>
<dbReference type="PROSITE" id="PS50850">
    <property type="entry name" value="MFS"/>
    <property type="match status" value="1"/>
</dbReference>
<protein>
    <recommendedName>
        <fullName evidence="7">Major facilitator superfamily (MFS) profile domain-containing protein</fullName>
    </recommendedName>
</protein>
<evidence type="ECO:0000256" key="2">
    <source>
        <dbReference type="ARBA" id="ARBA00022692"/>
    </source>
</evidence>
<feature type="transmembrane region" description="Helical" evidence="6">
    <location>
        <begin position="28"/>
        <end position="52"/>
    </location>
</feature>
<dbReference type="eggNOG" id="COG2814">
    <property type="taxonomic scope" value="Bacteria"/>
</dbReference>
<dbReference type="InterPro" id="IPR036259">
    <property type="entry name" value="MFS_trans_sf"/>
</dbReference>
<organism evidence="8 9">
    <name type="scientific">Streptomyces alboflavus</name>
    <dbReference type="NCBI Taxonomy" id="67267"/>
    <lineage>
        <taxon>Bacteria</taxon>
        <taxon>Bacillati</taxon>
        <taxon>Actinomycetota</taxon>
        <taxon>Actinomycetes</taxon>
        <taxon>Kitasatosporales</taxon>
        <taxon>Streptomycetaceae</taxon>
        <taxon>Streptomyces</taxon>
    </lineage>
</organism>
<dbReference type="RefSeq" id="WP_100112252.1">
    <property type="nucleotide sequence ID" value="NZ_CP021748.1"/>
</dbReference>
<dbReference type="InterPro" id="IPR011701">
    <property type="entry name" value="MFS"/>
</dbReference>
<feature type="transmembrane region" description="Helical" evidence="6">
    <location>
        <begin position="190"/>
        <end position="208"/>
    </location>
</feature>
<dbReference type="PANTHER" id="PTHR23534">
    <property type="entry name" value="MFS PERMEASE"/>
    <property type="match status" value="1"/>
</dbReference>
<gene>
    <name evidence="8" type="ORF">SMD44_02130</name>
</gene>
<keyword evidence="4 6" id="KW-0472">Membrane</keyword>
<evidence type="ECO:0000259" key="7">
    <source>
        <dbReference type="PROSITE" id="PS50850"/>
    </source>
</evidence>
<feature type="transmembrane region" description="Helical" evidence="6">
    <location>
        <begin position="93"/>
        <end position="113"/>
    </location>
</feature>
<feature type="transmembrane region" description="Helical" evidence="6">
    <location>
        <begin position="336"/>
        <end position="357"/>
    </location>
</feature>
<keyword evidence="2 6" id="KW-0812">Transmembrane</keyword>
<dbReference type="PANTHER" id="PTHR23534:SF1">
    <property type="entry name" value="MAJOR FACILITATOR SUPERFAMILY PROTEIN"/>
    <property type="match status" value="1"/>
</dbReference>
<evidence type="ECO:0000256" key="4">
    <source>
        <dbReference type="ARBA" id="ARBA00023136"/>
    </source>
</evidence>
<feature type="region of interest" description="Disordered" evidence="5">
    <location>
        <begin position="437"/>
        <end position="468"/>
    </location>
</feature>
<dbReference type="AlphaFoldDB" id="A0A1Z1W8H2"/>
<evidence type="ECO:0000256" key="6">
    <source>
        <dbReference type="SAM" id="Phobius"/>
    </source>
</evidence>
<dbReference type="KEGG" id="salf:SMD44_02130"/>
<accession>A0A1Z1W8H2</accession>